<evidence type="ECO:0000256" key="6">
    <source>
        <dbReference type="ARBA" id="ARBA00023125"/>
    </source>
</evidence>
<dbReference type="GO" id="GO:0106300">
    <property type="term" value="P:protein-DNA covalent cross-linking repair"/>
    <property type="evidence" value="ECO:0007669"/>
    <property type="project" value="InterPro"/>
</dbReference>
<dbReference type="InterPro" id="IPR003738">
    <property type="entry name" value="SRAP"/>
</dbReference>
<evidence type="ECO:0000256" key="1">
    <source>
        <dbReference type="ARBA" id="ARBA00008136"/>
    </source>
</evidence>
<dbReference type="RefSeq" id="WP_008074182.1">
    <property type="nucleotide sequence ID" value="NZ_AEVT01000018.1"/>
</dbReference>
<evidence type="ECO:0000256" key="7">
    <source>
        <dbReference type="ARBA" id="ARBA00023239"/>
    </source>
</evidence>
<dbReference type="InterPro" id="IPR036590">
    <property type="entry name" value="SRAP-like"/>
</dbReference>
<evidence type="ECO:0000313" key="9">
    <source>
        <dbReference type="EMBL" id="EGA71543.1"/>
    </source>
</evidence>
<dbReference type="GO" id="GO:0006508">
    <property type="term" value="P:proteolysis"/>
    <property type="evidence" value="ECO:0007669"/>
    <property type="project" value="UniProtKB-KW"/>
</dbReference>
<dbReference type="Pfam" id="PF02586">
    <property type="entry name" value="SRAP"/>
    <property type="match status" value="1"/>
</dbReference>
<evidence type="ECO:0000256" key="2">
    <source>
        <dbReference type="ARBA" id="ARBA00022670"/>
    </source>
</evidence>
<keyword evidence="7" id="KW-0456">Lyase</keyword>
<dbReference type="GO" id="GO:0016829">
    <property type="term" value="F:lyase activity"/>
    <property type="evidence" value="ECO:0007669"/>
    <property type="project" value="UniProtKB-KW"/>
</dbReference>
<protein>
    <recommendedName>
        <fullName evidence="8">Abasic site processing protein</fullName>
        <ecNumber evidence="8">3.4.-.-</ecNumber>
    </recommendedName>
</protein>
<comment type="caution">
    <text evidence="9">The sequence shown here is derived from an EMBL/GenBank/DDBJ whole genome shotgun (WGS) entry which is preliminary data.</text>
</comment>
<comment type="similarity">
    <text evidence="1 8">Belongs to the SOS response-associated peptidase family.</text>
</comment>
<evidence type="ECO:0000313" key="10">
    <source>
        <dbReference type="Proteomes" id="UP000006228"/>
    </source>
</evidence>
<dbReference type="AlphaFoldDB" id="E8M2N5"/>
<organism evidence="9 10">
    <name type="scientific">Vibrio sinaloensis DSM 21326</name>
    <dbReference type="NCBI Taxonomy" id="945550"/>
    <lineage>
        <taxon>Bacteria</taxon>
        <taxon>Pseudomonadati</taxon>
        <taxon>Pseudomonadota</taxon>
        <taxon>Gammaproteobacteria</taxon>
        <taxon>Vibrionales</taxon>
        <taxon>Vibrionaceae</taxon>
        <taxon>Vibrio</taxon>
        <taxon>Vibrio oreintalis group</taxon>
    </lineage>
</organism>
<evidence type="ECO:0000256" key="4">
    <source>
        <dbReference type="ARBA" id="ARBA00022801"/>
    </source>
</evidence>
<keyword evidence="3" id="KW-0227">DNA damage</keyword>
<name>E8M2N5_PHOS4</name>
<dbReference type="OrthoDB" id="6192129at2"/>
<dbReference type="SUPFAM" id="SSF143081">
    <property type="entry name" value="BB1717-like"/>
    <property type="match status" value="1"/>
</dbReference>
<dbReference type="EMBL" id="AEVT01000018">
    <property type="protein sequence ID" value="EGA71543.1"/>
    <property type="molecule type" value="Genomic_DNA"/>
</dbReference>
<dbReference type="Proteomes" id="UP000006228">
    <property type="component" value="Unassembled WGS sequence"/>
</dbReference>
<keyword evidence="4 8" id="KW-0378">Hydrolase</keyword>
<reference evidence="9 10" key="1">
    <citation type="journal article" date="2012" name="Int. J. Syst. Evol. Microbiol.">
        <title>Vibrio caribbeanicus sp. nov., isolated from the marine sponge Scleritoderma cyanea.</title>
        <authorList>
            <person name="Hoffmann M."/>
            <person name="Monday S.R."/>
            <person name="Allard M.W."/>
            <person name="Strain E.A."/>
            <person name="Whittaker P."/>
            <person name="Naum M."/>
            <person name="McCarthy P.J."/>
            <person name="Lopez J.V."/>
            <person name="Fischer M."/>
            <person name="Brown E.W."/>
        </authorList>
    </citation>
    <scope>NUCLEOTIDE SEQUENCE [LARGE SCALE GENOMIC DNA]</scope>
    <source>
        <strain evidence="10">DSMZ 21326</strain>
    </source>
</reference>
<dbReference type="GO" id="GO:0003697">
    <property type="term" value="F:single-stranded DNA binding"/>
    <property type="evidence" value="ECO:0007669"/>
    <property type="project" value="InterPro"/>
</dbReference>
<dbReference type="GO" id="GO:0008233">
    <property type="term" value="F:peptidase activity"/>
    <property type="evidence" value="ECO:0007669"/>
    <property type="project" value="UniProtKB-KW"/>
</dbReference>
<dbReference type="EC" id="3.4.-.-" evidence="8"/>
<accession>E8M2N5</accession>
<dbReference type="PANTHER" id="PTHR13604:SF0">
    <property type="entry name" value="ABASIC SITE PROCESSING PROTEIN HMCES"/>
    <property type="match status" value="1"/>
</dbReference>
<evidence type="ECO:0000256" key="8">
    <source>
        <dbReference type="RuleBase" id="RU364100"/>
    </source>
</evidence>
<keyword evidence="5" id="KW-0190">Covalent protein-DNA linkage</keyword>
<dbReference type="GeneID" id="95568061"/>
<dbReference type="Gene3D" id="3.90.1680.10">
    <property type="entry name" value="SOS response associated peptidase-like"/>
    <property type="match status" value="1"/>
</dbReference>
<dbReference type="PANTHER" id="PTHR13604">
    <property type="entry name" value="DC12-RELATED"/>
    <property type="match status" value="1"/>
</dbReference>
<keyword evidence="2 8" id="KW-0645">Protease</keyword>
<evidence type="ECO:0000256" key="3">
    <source>
        <dbReference type="ARBA" id="ARBA00022763"/>
    </source>
</evidence>
<gene>
    <name evidence="9" type="ORF">VISI1226_12191</name>
</gene>
<keyword evidence="6" id="KW-0238">DNA-binding</keyword>
<sequence length="185" mass="21008">MCGRLNVMDDPLCEVVCEQLGMEFSTESNPDLRPTEQVACVGWSHSQLQQCNLAWGIKPDWAKRLIINAQAETVAQKPTFAHAFQHHRVIVPCSGWYEWRQEGDHKVKYLFSPAEPNPLYMAAIALENNARLVTLTTQPTEQCAPYHRRMPALIAAPDIRDWLAGSSCHAERLLGQPYDKLLKIR</sequence>
<proteinExistence type="inferred from homology"/>
<evidence type="ECO:0000256" key="5">
    <source>
        <dbReference type="ARBA" id="ARBA00023124"/>
    </source>
</evidence>
<dbReference type="eggNOG" id="COG2135">
    <property type="taxonomic scope" value="Bacteria"/>
</dbReference>